<organism evidence="1 2">
    <name type="scientific">Hyphomonas pacifica</name>
    <dbReference type="NCBI Taxonomy" id="1280941"/>
    <lineage>
        <taxon>Bacteria</taxon>
        <taxon>Pseudomonadati</taxon>
        <taxon>Pseudomonadota</taxon>
        <taxon>Alphaproteobacteria</taxon>
        <taxon>Hyphomonadales</taxon>
        <taxon>Hyphomonadaceae</taxon>
        <taxon>Hyphomonas</taxon>
    </lineage>
</organism>
<evidence type="ECO:0000313" key="1">
    <source>
        <dbReference type="EMBL" id="RAN32529.1"/>
    </source>
</evidence>
<dbReference type="OrthoDB" id="7619328at2"/>
<dbReference type="Proteomes" id="UP000249123">
    <property type="component" value="Unassembled WGS sequence"/>
</dbReference>
<name>A0A062U0X6_9PROT</name>
<dbReference type="EMBL" id="AWFB01000033">
    <property type="protein sequence ID" value="RAN32529.1"/>
    <property type="molecule type" value="Genomic_DNA"/>
</dbReference>
<comment type="caution">
    <text evidence="1">The sequence shown here is derived from an EMBL/GenBank/DDBJ whole genome shotgun (WGS) entry which is preliminary data.</text>
</comment>
<proteinExistence type="predicted"/>
<reference evidence="1 2" key="1">
    <citation type="submission" date="2013-04" db="EMBL/GenBank/DDBJ databases">
        <title>Hyphomonas sp. T24B3 Genome Sequencing.</title>
        <authorList>
            <person name="Lai Q."/>
            <person name="Shao Z."/>
        </authorList>
    </citation>
    <scope>NUCLEOTIDE SEQUENCE [LARGE SCALE GENOMIC DNA]</scope>
    <source>
        <strain evidence="1 2">T24B3</strain>
    </source>
</reference>
<dbReference type="RefSeq" id="WP_034827372.1">
    <property type="nucleotide sequence ID" value="NZ_AWFA01000031.1"/>
</dbReference>
<sequence length="219" mass="23251">MWQLKRLTYLGCSALVFGLVGSQGQGNLASASLLQSDHVQILPGSVVLIPHPLPAMETPAARQVYLDVAAGRGAAAKQARNAAISSWLGGLHDAGLADFSVHHMDKGVIYEVRLRHPIEMAKVSALWVAVPDGLDLPSSVLLHQARAGGNSTLELQSCTSKETLAKSKAGITLDSAKEKAVSRLNDYLDAPDPMQVNVVGGPQTECRELANMLPSLTER</sequence>
<protein>
    <submittedName>
        <fullName evidence="1">Uncharacterized protein</fullName>
    </submittedName>
</protein>
<accession>A0A062U0X6</accession>
<dbReference type="AlphaFoldDB" id="A0A062U0X6"/>
<evidence type="ECO:0000313" key="2">
    <source>
        <dbReference type="Proteomes" id="UP000249123"/>
    </source>
</evidence>
<accession>A0A328JZ05</accession>
<gene>
    <name evidence="1" type="ORF">HY3_15185</name>
</gene>
<keyword evidence="2" id="KW-1185">Reference proteome</keyword>